<name>A0AAU6SP71_UNCXX</name>
<evidence type="ECO:0000313" key="3">
    <source>
        <dbReference type="EMBL" id="XAG21709.1"/>
    </source>
</evidence>
<feature type="compositionally biased region" description="Acidic residues" evidence="1">
    <location>
        <begin position="290"/>
        <end position="299"/>
    </location>
</feature>
<organism evidence="3">
    <name type="scientific">bacterium 19PA01SH03</name>
    <dbReference type="NCBI Taxonomy" id="2920705"/>
    <lineage>
        <taxon>Bacteria</taxon>
    </lineage>
</organism>
<protein>
    <submittedName>
        <fullName evidence="3">Tn7-like element transposition protein TnsE</fullName>
    </submittedName>
</protein>
<accession>A0AAU6SP71</accession>
<feature type="domain" description="TnsE C-terminal" evidence="2">
    <location>
        <begin position="381"/>
        <end position="523"/>
    </location>
</feature>
<gene>
    <name evidence="3" type="ORF">MRN70_02425</name>
</gene>
<sequence>MGDYRFKHIPEDALVLGVGSLFKKNSNVFWGINLSFSKKLDRPSIPIAGVPLIRRYKSLSANQSNQLKGRQLTFTIRDAQQWGRKRLRDCPAFHSMGNGHNSEQWCFEFDVPEGPTVFLPQLELARVLFLHDNYMSRICLEHGKLSSDFNITNINGHWQIDVMPSSSYPIAAFNDERSRRFLSWILMDPEARTSFESIHQTMMREHTSSGQYKFWDFSFTPPCLNRTKLEVSGWHDWNSNSFFVWEIRRVEDLPSSMPDELDFYHPDFKRQVTGQGGGANSGRAKRPEEHELDDEEEADPDKKRVVLDTESVGLSFRKPFKTNRVTDKTRKANRGKLDDSESSEQLPNKLSPNGDNATGTIAGADYDVLHDESDDAHLYASKFEIFTQVIERLKTNHGCQTYLYPLRKLPKLARCTKHMMADDANPRCMAVVEVTYHGQVYHFVEVDTSDAKNSISTMVLKLKDNVALLEQIAELEVRLLKKSLAWPRDYISLICGDGNFKGISHPPCKHKGCVDPADIDKWAGWFMGWLEQQ</sequence>
<feature type="region of interest" description="Disordered" evidence="1">
    <location>
        <begin position="323"/>
        <end position="358"/>
    </location>
</feature>
<dbReference type="InterPro" id="IPR016421">
    <property type="entry name" value="Transposition_TnsE"/>
</dbReference>
<dbReference type="EMBL" id="CP095338">
    <property type="protein sequence ID" value="XAG21709.1"/>
    <property type="molecule type" value="Genomic_DNA"/>
</dbReference>
<dbReference type="Pfam" id="PF18623">
    <property type="entry name" value="TnsE_C"/>
    <property type="match status" value="1"/>
</dbReference>
<dbReference type="PIRSF" id="PIRSF004567">
    <property type="entry name" value="Transposition_TnsE"/>
    <property type="match status" value="1"/>
</dbReference>
<proteinExistence type="predicted"/>
<evidence type="ECO:0000256" key="1">
    <source>
        <dbReference type="SAM" id="MobiDB-lite"/>
    </source>
</evidence>
<feature type="compositionally biased region" description="Basic and acidic residues" evidence="1">
    <location>
        <begin position="324"/>
        <end position="339"/>
    </location>
</feature>
<dbReference type="InterPro" id="IPR041419">
    <property type="entry name" value="TnsE_C"/>
</dbReference>
<evidence type="ECO:0000259" key="2">
    <source>
        <dbReference type="Pfam" id="PF18623"/>
    </source>
</evidence>
<feature type="compositionally biased region" description="Polar residues" evidence="1">
    <location>
        <begin position="343"/>
        <end position="358"/>
    </location>
</feature>
<dbReference type="AlphaFoldDB" id="A0AAU6SP71"/>
<feature type="region of interest" description="Disordered" evidence="1">
    <location>
        <begin position="269"/>
        <end position="303"/>
    </location>
</feature>
<reference evidence="3" key="1">
    <citation type="submission" date="2022-03" db="EMBL/GenBank/DDBJ databases">
        <title>Sea Food Isolates.</title>
        <authorList>
            <person name="Li c."/>
        </authorList>
    </citation>
    <scope>NUCLEOTIDE SEQUENCE</scope>
    <source>
        <strain evidence="3">19PA01SH03</strain>
    </source>
</reference>